<evidence type="ECO:0000256" key="1">
    <source>
        <dbReference type="SAM" id="MobiDB-lite"/>
    </source>
</evidence>
<evidence type="ECO:0000313" key="2">
    <source>
        <dbReference type="EMBL" id="SUO05012.1"/>
    </source>
</evidence>
<evidence type="ECO:0000313" key="3">
    <source>
        <dbReference type="Proteomes" id="UP000255523"/>
    </source>
</evidence>
<protein>
    <submittedName>
        <fullName evidence="2">H(2)O-forming NADH oxidase</fullName>
        <ecNumber evidence="2">1.6.3.-</ecNumber>
    </submittedName>
</protein>
<feature type="region of interest" description="Disordered" evidence="1">
    <location>
        <begin position="80"/>
        <end position="99"/>
    </location>
</feature>
<dbReference type="GeneID" id="77463078"/>
<sequence>MYNVRKVQEDLIWVGASDHRLNLFENIHPIPRGVSYNSYVLLDEKNVLFDTVDWSVCGQFLENLKHVLDGKKTGCDPHPPCRARSFGKSGRGHASLSGS</sequence>
<organism evidence="2 3">
    <name type="scientific">Faecalicoccus pleomorphus</name>
    <dbReference type="NCBI Taxonomy" id="1323"/>
    <lineage>
        <taxon>Bacteria</taxon>
        <taxon>Bacillati</taxon>
        <taxon>Bacillota</taxon>
        <taxon>Erysipelotrichia</taxon>
        <taxon>Erysipelotrichales</taxon>
        <taxon>Erysipelotrichaceae</taxon>
        <taxon>Faecalicoccus</taxon>
    </lineage>
</organism>
<dbReference type="InterPro" id="IPR036866">
    <property type="entry name" value="RibonucZ/Hydroxyglut_hydro"/>
</dbReference>
<dbReference type="EMBL" id="UHFX01000003">
    <property type="protein sequence ID" value="SUO05012.1"/>
    <property type="molecule type" value="Genomic_DNA"/>
</dbReference>
<accession>A0A380LQA5</accession>
<dbReference type="AlphaFoldDB" id="A0A380LQA5"/>
<dbReference type="GO" id="GO:0016491">
    <property type="term" value="F:oxidoreductase activity"/>
    <property type="evidence" value="ECO:0007669"/>
    <property type="project" value="UniProtKB-KW"/>
</dbReference>
<dbReference type="SUPFAM" id="SSF56281">
    <property type="entry name" value="Metallo-hydrolase/oxidoreductase"/>
    <property type="match status" value="1"/>
</dbReference>
<keyword evidence="3" id="KW-1185">Reference proteome</keyword>
<dbReference type="Proteomes" id="UP000255523">
    <property type="component" value="Unassembled WGS sequence"/>
</dbReference>
<keyword evidence="2" id="KW-0560">Oxidoreductase</keyword>
<dbReference type="PANTHER" id="PTHR43717:SF1">
    <property type="entry name" value="ANAEROBIC NITRIC OXIDE REDUCTASE FLAVORUBREDOXIN"/>
    <property type="match status" value="1"/>
</dbReference>
<dbReference type="RefSeq" id="WP_244910593.1">
    <property type="nucleotide sequence ID" value="NZ_UHFX01000003.1"/>
</dbReference>
<dbReference type="Gene3D" id="3.60.15.10">
    <property type="entry name" value="Ribonuclease Z/Hydroxyacylglutathione hydrolase-like"/>
    <property type="match status" value="1"/>
</dbReference>
<name>A0A380LQA5_9FIRM</name>
<dbReference type="PANTHER" id="PTHR43717">
    <property type="entry name" value="ANAEROBIC NITRIC OXIDE REDUCTASE FLAVORUBREDOXIN"/>
    <property type="match status" value="1"/>
</dbReference>
<reference evidence="2 3" key="1">
    <citation type="submission" date="2018-06" db="EMBL/GenBank/DDBJ databases">
        <authorList>
            <consortium name="Pathogen Informatics"/>
            <person name="Doyle S."/>
        </authorList>
    </citation>
    <scope>NUCLEOTIDE SEQUENCE [LARGE SCALE GENOMIC DNA]</scope>
    <source>
        <strain evidence="2 3">NCTC11087</strain>
    </source>
</reference>
<dbReference type="EC" id="1.6.3.-" evidence="2"/>
<gene>
    <name evidence="2" type="primary">fprA1</name>
    <name evidence="2" type="ORF">NCTC11087_01945</name>
</gene>
<proteinExistence type="predicted"/>